<dbReference type="Proteomes" id="UP000278566">
    <property type="component" value="Unassembled WGS sequence"/>
</dbReference>
<name>A0A426FZK4_STRSU</name>
<dbReference type="AlphaFoldDB" id="A0A426FZK4"/>
<proteinExistence type="predicted"/>
<evidence type="ECO:0000313" key="1">
    <source>
        <dbReference type="EMBL" id="RRN48098.1"/>
    </source>
</evidence>
<dbReference type="EMBL" id="RRZO01000115">
    <property type="protein sequence ID" value="RRN48098.1"/>
    <property type="molecule type" value="Genomic_DNA"/>
</dbReference>
<sequence length="127" mass="14750">MESGISMSKSNRNYDHSVEQIICKVSIEILKQNVKDIEIIETNSVESQLRGSDFLIKSKLIFQDDKFHVCDFKAASDYSAQVGEDPLPTFAFELASLQENHEYKLLELRRGWFFPDSEYHSNTEYFV</sequence>
<evidence type="ECO:0000313" key="2">
    <source>
        <dbReference type="Proteomes" id="UP000278566"/>
    </source>
</evidence>
<protein>
    <submittedName>
        <fullName evidence="1">Uncharacterized protein</fullName>
    </submittedName>
</protein>
<feature type="non-terminal residue" evidence="1">
    <location>
        <position position="127"/>
    </location>
</feature>
<organism evidence="1 2">
    <name type="scientific">Streptococcus suis</name>
    <dbReference type="NCBI Taxonomy" id="1307"/>
    <lineage>
        <taxon>Bacteria</taxon>
        <taxon>Bacillati</taxon>
        <taxon>Bacillota</taxon>
        <taxon>Bacilli</taxon>
        <taxon>Lactobacillales</taxon>
        <taxon>Streptococcaceae</taxon>
        <taxon>Streptococcus</taxon>
    </lineage>
</organism>
<accession>A0A426FZK4</accession>
<reference evidence="1 2" key="1">
    <citation type="submission" date="2018-11" db="EMBL/GenBank/DDBJ databases">
        <title>Changes in penicillin susceptibility of Streptococcus suis isolates by amino acid alterations in the penicillin-binding protein.</title>
        <authorList>
            <person name="Niemann L."/>
            <person name="Eichhorn I."/>
        </authorList>
    </citation>
    <scope>NUCLEOTIDE SEQUENCE [LARGE SCALE GENOMIC DNA]</scope>
    <source>
        <strain evidence="1 2">IMT40738</strain>
    </source>
</reference>
<gene>
    <name evidence="1" type="ORF">EI220_12080</name>
</gene>
<dbReference type="RefSeq" id="WP_142997976.1">
    <property type="nucleotide sequence ID" value="NZ_RRZO01000115.1"/>
</dbReference>
<comment type="caution">
    <text evidence="1">The sequence shown here is derived from an EMBL/GenBank/DDBJ whole genome shotgun (WGS) entry which is preliminary data.</text>
</comment>